<dbReference type="GO" id="GO:0016987">
    <property type="term" value="F:sigma factor activity"/>
    <property type="evidence" value="ECO:0007669"/>
    <property type="project" value="UniProtKB-KW"/>
</dbReference>
<keyword evidence="3" id="KW-0731">Sigma factor</keyword>
<dbReference type="Pfam" id="PF08281">
    <property type="entry name" value="Sigma70_r4_2"/>
    <property type="match status" value="1"/>
</dbReference>
<keyword evidence="5" id="KW-0804">Transcription</keyword>
<evidence type="ECO:0000259" key="7">
    <source>
        <dbReference type="Pfam" id="PF04542"/>
    </source>
</evidence>
<reference evidence="9 10" key="1">
    <citation type="submission" date="2019-01" db="EMBL/GenBank/DDBJ databases">
        <title>Nocardioides guangzhouensis sp. nov., an actinobacterium isolated from soil.</title>
        <authorList>
            <person name="Fu Y."/>
            <person name="Cai Y."/>
            <person name="Lin Z."/>
            <person name="Chen P."/>
        </authorList>
    </citation>
    <scope>NUCLEOTIDE SEQUENCE [LARGE SCALE GENOMIC DNA]</scope>
    <source>
        <strain evidence="9 10">NBRC 105384</strain>
    </source>
</reference>
<keyword evidence="2" id="KW-0805">Transcription regulation</keyword>
<sequence length="200" mass="22871">MQLAVEPGVGARVKAQAQHEKDAEFEAYMAARQPSLLRTAYLISGDRHTAEDLVQTALAKLYLSWDKVHDRQMIDGYVRRIIVNEHNSLWRRAWKKRELATDTLPDHQTVTDRHDDGQRDALWEFVQTLPRKQRAVIVLRYYEDLSEAEIAETLGISVGTVKSQASRALAAMRSRVHDNPVLAQDRAPADRSASDREEER</sequence>
<dbReference type="CDD" id="cd06171">
    <property type="entry name" value="Sigma70_r4"/>
    <property type="match status" value="1"/>
</dbReference>
<evidence type="ECO:0000256" key="4">
    <source>
        <dbReference type="ARBA" id="ARBA00023125"/>
    </source>
</evidence>
<protein>
    <submittedName>
        <fullName evidence="9">SigE family RNA polymerase sigma factor</fullName>
    </submittedName>
</protein>
<dbReference type="AlphaFoldDB" id="A0A4Q5JAM1"/>
<dbReference type="InterPro" id="IPR007627">
    <property type="entry name" value="RNA_pol_sigma70_r2"/>
</dbReference>
<dbReference type="InterPro" id="IPR036388">
    <property type="entry name" value="WH-like_DNA-bd_sf"/>
</dbReference>
<evidence type="ECO:0000313" key="10">
    <source>
        <dbReference type="Proteomes" id="UP000291189"/>
    </source>
</evidence>
<feature type="domain" description="RNA polymerase sigma-70 region 2" evidence="7">
    <location>
        <begin position="32"/>
        <end position="95"/>
    </location>
</feature>
<evidence type="ECO:0000256" key="5">
    <source>
        <dbReference type="ARBA" id="ARBA00023163"/>
    </source>
</evidence>
<proteinExistence type="inferred from homology"/>
<dbReference type="InterPro" id="IPR014284">
    <property type="entry name" value="RNA_pol_sigma-70_dom"/>
</dbReference>
<feature type="region of interest" description="Disordered" evidence="6">
    <location>
        <begin position="176"/>
        <end position="200"/>
    </location>
</feature>
<dbReference type="InterPro" id="IPR013249">
    <property type="entry name" value="RNA_pol_sigma70_r4_t2"/>
</dbReference>
<evidence type="ECO:0000256" key="1">
    <source>
        <dbReference type="ARBA" id="ARBA00010641"/>
    </source>
</evidence>
<evidence type="ECO:0000256" key="6">
    <source>
        <dbReference type="SAM" id="MobiDB-lite"/>
    </source>
</evidence>
<dbReference type="NCBIfam" id="TIGR02937">
    <property type="entry name" value="sigma70-ECF"/>
    <property type="match status" value="1"/>
</dbReference>
<keyword evidence="4" id="KW-0238">DNA-binding</keyword>
<dbReference type="NCBIfam" id="TIGR02983">
    <property type="entry name" value="SigE-fam_strep"/>
    <property type="match status" value="1"/>
</dbReference>
<evidence type="ECO:0000256" key="3">
    <source>
        <dbReference type="ARBA" id="ARBA00023082"/>
    </source>
</evidence>
<evidence type="ECO:0000313" key="9">
    <source>
        <dbReference type="EMBL" id="RYU15683.1"/>
    </source>
</evidence>
<dbReference type="SUPFAM" id="SSF88659">
    <property type="entry name" value="Sigma3 and sigma4 domains of RNA polymerase sigma factors"/>
    <property type="match status" value="1"/>
</dbReference>
<dbReference type="Gene3D" id="1.10.10.10">
    <property type="entry name" value="Winged helix-like DNA-binding domain superfamily/Winged helix DNA-binding domain"/>
    <property type="match status" value="1"/>
</dbReference>
<dbReference type="InterPro" id="IPR039425">
    <property type="entry name" value="RNA_pol_sigma-70-like"/>
</dbReference>
<dbReference type="RefSeq" id="WP_129984966.1">
    <property type="nucleotide sequence ID" value="NZ_SDPU01000001.1"/>
</dbReference>
<feature type="domain" description="RNA polymerase sigma factor 70 region 4 type 2" evidence="8">
    <location>
        <begin position="120"/>
        <end position="172"/>
    </location>
</feature>
<comment type="caution">
    <text evidence="9">The sequence shown here is derived from an EMBL/GenBank/DDBJ whole genome shotgun (WGS) entry which is preliminary data.</text>
</comment>
<keyword evidence="10" id="KW-1185">Reference proteome</keyword>
<dbReference type="InterPro" id="IPR014325">
    <property type="entry name" value="RNA_pol_sigma-E_actinobac"/>
</dbReference>
<dbReference type="Pfam" id="PF04542">
    <property type="entry name" value="Sigma70_r2"/>
    <property type="match status" value="1"/>
</dbReference>
<gene>
    <name evidence="9" type="ORF">ETU37_00775</name>
</gene>
<accession>A0A4Q5JAM1</accession>
<dbReference type="Gene3D" id="1.10.1740.10">
    <property type="match status" value="1"/>
</dbReference>
<dbReference type="GO" id="GO:0006352">
    <property type="term" value="P:DNA-templated transcription initiation"/>
    <property type="evidence" value="ECO:0007669"/>
    <property type="project" value="InterPro"/>
</dbReference>
<evidence type="ECO:0000256" key="2">
    <source>
        <dbReference type="ARBA" id="ARBA00023015"/>
    </source>
</evidence>
<organism evidence="9 10">
    <name type="scientific">Nocardioides iriomotensis</name>
    <dbReference type="NCBI Taxonomy" id="715784"/>
    <lineage>
        <taxon>Bacteria</taxon>
        <taxon>Bacillati</taxon>
        <taxon>Actinomycetota</taxon>
        <taxon>Actinomycetes</taxon>
        <taxon>Propionibacteriales</taxon>
        <taxon>Nocardioidaceae</taxon>
        <taxon>Nocardioides</taxon>
    </lineage>
</organism>
<comment type="similarity">
    <text evidence="1">Belongs to the sigma-70 factor family. ECF subfamily.</text>
</comment>
<dbReference type="SUPFAM" id="SSF88946">
    <property type="entry name" value="Sigma2 domain of RNA polymerase sigma factors"/>
    <property type="match status" value="1"/>
</dbReference>
<dbReference type="PANTHER" id="PTHR43133">
    <property type="entry name" value="RNA POLYMERASE ECF-TYPE SIGMA FACTO"/>
    <property type="match status" value="1"/>
</dbReference>
<dbReference type="GO" id="GO:0003677">
    <property type="term" value="F:DNA binding"/>
    <property type="evidence" value="ECO:0007669"/>
    <property type="project" value="UniProtKB-KW"/>
</dbReference>
<dbReference type="OrthoDB" id="3692620at2"/>
<name>A0A4Q5JAM1_9ACTN</name>
<dbReference type="Proteomes" id="UP000291189">
    <property type="component" value="Unassembled WGS sequence"/>
</dbReference>
<feature type="compositionally biased region" description="Basic and acidic residues" evidence="6">
    <location>
        <begin position="187"/>
        <end position="200"/>
    </location>
</feature>
<dbReference type="PANTHER" id="PTHR43133:SF50">
    <property type="entry name" value="ECF RNA POLYMERASE SIGMA FACTOR SIGM"/>
    <property type="match status" value="1"/>
</dbReference>
<evidence type="ECO:0000259" key="8">
    <source>
        <dbReference type="Pfam" id="PF08281"/>
    </source>
</evidence>
<dbReference type="InterPro" id="IPR013324">
    <property type="entry name" value="RNA_pol_sigma_r3/r4-like"/>
</dbReference>
<dbReference type="InterPro" id="IPR013325">
    <property type="entry name" value="RNA_pol_sigma_r2"/>
</dbReference>
<dbReference type="EMBL" id="SDPU01000001">
    <property type="protein sequence ID" value="RYU15683.1"/>
    <property type="molecule type" value="Genomic_DNA"/>
</dbReference>